<dbReference type="EMBL" id="QFPP01000001">
    <property type="protein sequence ID" value="PZQ78438.1"/>
    <property type="molecule type" value="Genomic_DNA"/>
</dbReference>
<feature type="region of interest" description="Disordered" evidence="3">
    <location>
        <begin position="231"/>
        <end position="270"/>
    </location>
</feature>
<evidence type="ECO:0000256" key="1">
    <source>
        <dbReference type="ARBA" id="ARBA00023125"/>
    </source>
</evidence>
<dbReference type="Proteomes" id="UP000249135">
    <property type="component" value="Unassembled WGS sequence"/>
</dbReference>
<dbReference type="GO" id="GO:0000976">
    <property type="term" value="F:transcription cis-regulatory region binding"/>
    <property type="evidence" value="ECO:0007669"/>
    <property type="project" value="TreeGrafter"/>
</dbReference>
<comment type="caution">
    <text evidence="5">The sequence shown here is derived from an EMBL/GenBank/DDBJ whole genome shotgun (WGS) entry which is preliminary data.</text>
</comment>
<feature type="domain" description="HTH tetR-type" evidence="4">
    <location>
        <begin position="4"/>
        <end position="64"/>
    </location>
</feature>
<gene>
    <name evidence="5" type="ORF">DI563_00210</name>
</gene>
<proteinExistence type="predicted"/>
<organism evidence="5 6">
    <name type="scientific">Variovorax paradoxus</name>
    <dbReference type="NCBI Taxonomy" id="34073"/>
    <lineage>
        <taxon>Bacteria</taxon>
        <taxon>Pseudomonadati</taxon>
        <taxon>Pseudomonadota</taxon>
        <taxon>Betaproteobacteria</taxon>
        <taxon>Burkholderiales</taxon>
        <taxon>Comamonadaceae</taxon>
        <taxon>Variovorax</taxon>
    </lineage>
</organism>
<dbReference type="Pfam" id="PF00440">
    <property type="entry name" value="TetR_N"/>
    <property type="match status" value="1"/>
</dbReference>
<dbReference type="SUPFAM" id="SSF46689">
    <property type="entry name" value="Homeodomain-like"/>
    <property type="match status" value="1"/>
</dbReference>
<dbReference type="InterPro" id="IPR041586">
    <property type="entry name" value="PsrA_TetR_C"/>
</dbReference>
<dbReference type="AlphaFoldDB" id="A0A2W5QMB8"/>
<dbReference type="GO" id="GO:0003700">
    <property type="term" value="F:DNA-binding transcription factor activity"/>
    <property type="evidence" value="ECO:0007669"/>
    <property type="project" value="TreeGrafter"/>
</dbReference>
<dbReference type="PANTHER" id="PTHR30055">
    <property type="entry name" value="HTH-TYPE TRANSCRIPTIONAL REGULATOR RUTR"/>
    <property type="match status" value="1"/>
</dbReference>
<feature type="DNA-binding region" description="H-T-H motif" evidence="2">
    <location>
        <begin position="27"/>
        <end position="46"/>
    </location>
</feature>
<dbReference type="PANTHER" id="PTHR30055:SF235">
    <property type="entry name" value="TRANSCRIPTIONAL REGULATORY PROTEIN"/>
    <property type="match status" value="1"/>
</dbReference>
<protein>
    <recommendedName>
        <fullName evidence="4">HTH tetR-type domain-containing protein</fullName>
    </recommendedName>
</protein>
<evidence type="ECO:0000259" key="4">
    <source>
        <dbReference type="PROSITE" id="PS50977"/>
    </source>
</evidence>
<accession>A0A2W5QMB8</accession>
<evidence type="ECO:0000313" key="5">
    <source>
        <dbReference type="EMBL" id="PZQ78438.1"/>
    </source>
</evidence>
<dbReference type="InterPro" id="IPR036271">
    <property type="entry name" value="Tet_transcr_reg_TetR-rel_C_sf"/>
</dbReference>
<evidence type="ECO:0000313" key="6">
    <source>
        <dbReference type="Proteomes" id="UP000249135"/>
    </source>
</evidence>
<sequence>MSRSDPFVKALDSAEAQFAERGYHGVSMRQVAEGAGISVSLVQYHFKTKEALFSAVMERRIVAINHRRLALLDAVEVNCKPSGKPAVEDVLQAFLEPTVLLSRDKASGGNYYAQLIAQVTNDPQPHARNISRSFTDPIARQTLRVLHLALPELDRATLAWCYVFAVGSMIAAISPTGRVRLLSNNEADPDDVKTVMSLLVPFLTGAFERIAAMSKAGKLALTPRSLATVLPLPDANYPQQTESPTDSPPTSPSRRKAKPATAKSIATSKT</sequence>
<keyword evidence="1 2" id="KW-0238">DNA-binding</keyword>
<dbReference type="Pfam" id="PF17939">
    <property type="entry name" value="TetR_C_30"/>
    <property type="match status" value="1"/>
</dbReference>
<dbReference type="Gene3D" id="1.10.357.10">
    <property type="entry name" value="Tetracycline Repressor, domain 2"/>
    <property type="match status" value="1"/>
</dbReference>
<dbReference type="InterPro" id="IPR050109">
    <property type="entry name" value="HTH-type_TetR-like_transc_reg"/>
</dbReference>
<evidence type="ECO:0000256" key="3">
    <source>
        <dbReference type="SAM" id="MobiDB-lite"/>
    </source>
</evidence>
<dbReference type="PRINTS" id="PR00455">
    <property type="entry name" value="HTHTETR"/>
</dbReference>
<dbReference type="InterPro" id="IPR001647">
    <property type="entry name" value="HTH_TetR"/>
</dbReference>
<dbReference type="InterPro" id="IPR009057">
    <property type="entry name" value="Homeodomain-like_sf"/>
</dbReference>
<dbReference type="SUPFAM" id="SSF48498">
    <property type="entry name" value="Tetracyclin repressor-like, C-terminal domain"/>
    <property type="match status" value="1"/>
</dbReference>
<evidence type="ECO:0000256" key="2">
    <source>
        <dbReference type="PROSITE-ProRule" id="PRU00335"/>
    </source>
</evidence>
<name>A0A2W5QMB8_VARPD</name>
<dbReference type="PROSITE" id="PS50977">
    <property type="entry name" value="HTH_TETR_2"/>
    <property type="match status" value="1"/>
</dbReference>
<reference evidence="5 6" key="1">
    <citation type="submission" date="2017-08" db="EMBL/GenBank/DDBJ databases">
        <title>Infants hospitalized years apart are colonized by the same room-sourced microbial strains.</title>
        <authorList>
            <person name="Brooks B."/>
            <person name="Olm M.R."/>
            <person name="Firek B.A."/>
            <person name="Baker R."/>
            <person name="Thomas B.C."/>
            <person name="Morowitz M.J."/>
            <person name="Banfield J.F."/>
        </authorList>
    </citation>
    <scope>NUCLEOTIDE SEQUENCE [LARGE SCALE GENOMIC DNA]</scope>
    <source>
        <strain evidence="5">S2_005_003_R2_41</strain>
    </source>
</reference>